<dbReference type="GO" id="GO:0006508">
    <property type="term" value="P:proteolysis"/>
    <property type="evidence" value="ECO:0007669"/>
    <property type="project" value="UniProtKB-KW"/>
</dbReference>
<dbReference type="AlphaFoldDB" id="A0A9K3NNB0"/>
<evidence type="ECO:0000313" key="2">
    <source>
        <dbReference type="Proteomes" id="UP000215914"/>
    </source>
</evidence>
<dbReference type="EMBL" id="MNCJ02000320">
    <property type="protein sequence ID" value="KAF5806721.1"/>
    <property type="molecule type" value="Genomic_DNA"/>
</dbReference>
<gene>
    <name evidence="1" type="ORF">HanXRQr2_Chr05g0224911</name>
</gene>
<sequence length="57" mass="6574">MAHNLEEQLFRWLRVAELTCDRGALLVVQDPKVVIFVLIKLARGCLSLAKQLYMNVF</sequence>
<reference evidence="1" key="2">
    <citation type="submission" date="2020-06" db="EMBL/GenBank/DDBJ databases">
        <title>Helianthus annuus Genome sequencing and assembly Release 2.</title>
        <authorList>
            <person name="Gouzy J."/>
            <person name="Langlade N."/>
            <person name="Munos S."/>
        </authorList>
    </citation>
    <scope>NUCLEOTIDE SEQUENCE</scope>
    <source>
        <tissue evidence="1">Leaves</tissue>
    </source>
</reference>
<keyword evidence="1" id="KW-0378">Hydrolase</keyword>
<dbReference type="GO" id="GO:0008233">
    <property type="term" value="F:peptidase activity"/>
    <property type="evidence" value="ECO:0007669"/>
    <property type="project" value="UniProtKB-KW"/>
</dbReference>
<reference evidence="1" key="1">
    <citation type="journal article" date="2017" name="Nature">
        <title>The sunflower genome provides insights into oil metabolism, flowering and Asterid evolution.</title>
        <authorList>
            <person name="Badouin H."/>
            <person name="Gouzy J."/>
            <person name="Grassa C.J."/>
            <person name="Murat F."/>
            <person name="Staton S.E."/>
            <person name="Cottret L."/>
            <person name="Lelandais-Briere C."/>
            <person name="Owens G.L."/>
            <person name="Carrere S."/>
            <person name="Mayjonade B."/>
            <person name="Legrand L."/>
            <person name="Gill N."/>
            <person name="Kane N.C."/>
            <person name="Bowers J.E."/>
            <person name="Hubner S."/>
            <person name="Bellec A."/>
            <person name="Berard A."/>
            <person name="Berges H."/>
            <person name="Blanchet N."/>
            <person name="Boniface M.C."/>
            <person name="Brunel D."/>
            <person name="Catrice O."/>
            <person name="Chaidir N."/>
            <person name="Claudel C."/>
            <person name="Donnadieu C."/>
            <person name="Faraut T."/>
            <person name="Fievet G."/>
            <person name="Helmstetter N."/>
            <person name="King M."/>
            <person name="Knapp S.J."/>
            <person name="Lai Z."/>
            <person name="Le Paslier M.C."/>
            <person name="Lippi Y."/>
            <person name="Lorenzon L."/>
            <person name="Mandel J.R."/>
            <person name="Marage G."/>
            <person name="Marchand G."/>
            <person name="Marquand E."/>
            <person name="Bret-Mestries E."/>
            <person name="Morien E."/>
            <person name="Nambeesan S."/>
            <person name="Nguyen T."/>
            <person name="Pegot-Espagnet P."/>
            <person name="Pouilly N."/>
            <person name="Raftis F."/>
            <person name="Sallet E."/>
            <person name="Schiex T."/>
            <person name="Thomas J."/>
            <person name="Vandecasteele C."/>
            <person name="Vares D."/>
            <person name="Vear F."/>
            <person name="Vautrin S."/>
            <person name="Crespi M."/>
            <person name="Mangin B."/>
            <person name="Burke J.M."/>
            <person name="Salse J."/>
            <person name="Munos S."/>
            <person name="Vincourt P."/>
            <person name="Rieseberg L.H."/>
            <person name="Langlade N.B."/>
        </authorList>
    </citation>
    <scope>NUCLEOTIDE SEQUENCE</scope>
    <source>
        <tissue evidence="1">Leaves</tissue>
    </source>
</reference>
<accession>A0A9K3NNB0</accession>
<evidence type="ECO:0000313" key="1">
    <source>
        <dbReference type="EMBL" id="KAF5806721.1"/>
    </source>
</evidence>
<protein>
    <submittedName>
        <fullName evidence="1">CAAX prenyl protease 1</fullName>
    </submittedName>
</protein>
<proteinExistence type="predicted"/>
<keyword evidence="2" id="KW-1185">Reference proteome</keyword>
<organism evidence="1 2">
    <name type="scientific">Helianthus annuus</name>
    <name type="common">Common sunflower</name>
    <dbReference type="NCBI Taxonomy" id="4232"/>
    <lineage>
        <taxon>Eukaryota</taxon>
        <taxon>Viridiplantae</taxon>
        <taxon>Streptophyta</taxon>
        <taxon>Embryophyta</taxon>
        <taxon>Tracheophyta</taxon>
        <taxon>Spermatophyta</taxon>
        <taxon>Magnoliopsida</taxon>
        <taxon>eudicotyledons</taxon>
        <taxon>Gunneridae</taxon>
        <taxon>Pentapetalae</taxon>
        <taxon>asterids</taxon>
        <taxon>campanulids</taxon>
        <taxon>Asterales</taxon>
        <taxon>Asteraceae</taxon>
        <taxon>Asteroideae</taxon>
        <taxon>Heliantheae alliance</taxon>
        <taxon>Heliantheae</taxon>
        <taxon>Helianthus</taxon>
    </lineage>
</organism>
<dbReference type="Proteomes" id="UP000215914">
    <property type="component" value="Unassembled WGS sequence"/>
</dbReference>
<dbReference type="Gramene" id="mRNA:HanXRQr2_Chr05g0224911">
    <property type="protein sequence ID" value="mRNA:HanXRQr2_Chr05g0224911"/>
    <property type="gene ID" value="HanXRQr2_Chr05g0224911"/>
</dbReference>
<name>A0A9K3NNB0_HELAN</name>
<keyword evidence="1" id="KW-0645">Protease</keyword>
<comment type="caution">
    <text evidence="1">The sequence shown here is derived from an EMBL/GenBank/DDBJ whole genome shotgun (WGS) entry which is preliminary data.</text>
</comment>